<evidence type="ECO:0000313" key="3">
    <source>
        <dbReference type="Proteomes" id="UP000054321"/>
    </source>
</evidence>
<dbReference type="AlphaFoldDB" id="A0A0C3E288"/>
<dbReference type="InParanoid" id="A0A0C3E288"/>
<proteinExistence type="predicted"/>
<organism evidence="2 3">
    <name type="scientific">Oidiodendron maius (strain Zn)</name>
    <dbReference type="NCBI Taxonomy" id="913774"/>
    <lineage>
        <taxon>Eukaryota</taxon>
        <taxon>Fungi</taxon>
        <taxon>Dikarya</taxon>
        <taxon>Ascomycota</taxon>
        <taxon>Pezizomycotina</taxon>
        <taxon>Leotiomycetes</taxon>
        <taxon>Leotiomycetes incertae sedis</taxon>
        <taxon>Myxotrichaceae</taxon>
        <taxon>Oidiodendron</taxon>
    </lineage>
</organism>
<accession>A0A0C3E288</accession>
<dbReference type="Proteomes" id="UP000054321">
    <property type="component" value="Unassembled WGS sequence"/>
</dbReference>
<evidence type="ECO:0000256" key="1">
    <source>
        <dbReference type="SAM" id="MobiDB-lite"/>
    </source>
</evidence>
<protein>
    <submittedName>
        <fullName evidence="2">Uncharacterized protein</fullName>
    </submittedName>
</protein>
<reference evidence="2 3" key="1">
    <citation type="submission" date="2014-04" db="EMBL/GenBank/DDBJ databases">
        <authorList>
            <consortium name="DOE Joint Genome Institute"/>
            <person name="Kuo A."/>
            <person name="Martino E."/>
            <person name="Perotto S."/>
            <person name="Kohler A."/>
            <person name="Nagy L.G."/>
            <person name="Floudas D."/>
            <person name="Copeland A."/>
            <person name="Barry K.W."/>
            <person name="Cichocki N."/>
            <person name="Veneault-Fourrey C."/>
            <person name="LaButti K."/>
            <person name="Lindquist E.A."/>
            <person name="Lipzen A."/>
            <person name="Lundell T."/>
            <person name="Morin E."/>
            <person name="Murat C."/>
            <person name="Sun H."/>
            <person name="Tunlid A."/>
            <person name="Henrissat B."/>
            <person name="Grigoriev I.V."/>
            <person name="Hibbett D.S."/>
            <person name="Martin F."/>
            <person name="Nordberg H.P."/>
            <person name="Cantor M.N."/>
            <person name="Hua S.X."/>
        </authorList>
    </citation>
    <scope>NUCLEOTIDE SEQUENCE [LARGE SCALE GENOMIC DNA]</scope>
    <source>
        <strain evidence="2 3">Zn</strain>
    </source>
</reference>
<reference evidence="3" key="2">
    <citation type="submission" date="2015-01" db="EMBL/GenBank/DDBJ databases">
        <title>Evolutionary Origins and Diversification of the Mycorrhizal Mutualists.</title>
        <authorList>
            <consortium name="DOE Joint Genome Institute"/>
            <consortium name="Mycorrhizal Genomics Consortium"/>
            <person name="Kohler A."/>
            <person name="Kuo A."/>
            <person name="Nagy L.G."/>
            <person name="Floudas D."/>
            <person name="Copeland A."/>
            <person name="Barry K.W."/>
            <person name="Cichocki N."/>
            <person name="Veneault-Fourrey C."/>
            <person name="LaButti K."/>
            <person name="Lindquist E.A."/>
            <person name="Lipzen A."/>
            <person name="Lundell T."/>
            <person name="Morin E."/>
            <person name="Murat C."/>
            <person name="Riley R."/>
            <person name="Ohm R."/>
            <person name="Sun H."/>
            <person name="Tunlid A."/>
            <person name="Henrissat B."/>
            <person name="Grigoriev I.V."/>
            <person name="Hibbett D.S."/>
            <person name="Martin F."/>
        </authorList>
    </citation>
    <scope>NUCLEOTIDE SEQUENCE [LARGE SCALE GENOMIC DNA]</scope>
    <source>
        <strain evidence="3">Zn</strain>
    </source>
</reference>
<dbReference type="EMBL" id="KN832870">
    <property type="protein sequence ID" value="KIN08448.1"/>
    <property type="molecule type" value="Genomic_DNA"/>
</dbReference>
<name>A0A0C3E288_OIDMZ</name>
<evidence type="ECO:0000313" key="2">
    <source>
        <dbReference type="EMBL" id="KIN08448.1"/>
    </source>
</evidence>
<gene>
    <name evidence="2" type="ORF">OIDMADRAFT_48308</name>
</gene>
<keyword evidence="3" id="KW-1185">Reference proteome</keyword>
<dbReference type="HOGENOM" id="CLU_1704759_0_0_1"/>
<feature type="region of interest" description="Disordered" evidence="1">
    <location>
        <begin position="120"/>
        <end position="154"/>
    </location>
</feature>
<sequence>MAARLQCAQPAVRVLLSLTPPFAEEVVQLVVPGGSVLRGAGASMGAQERAVLGTGDVSIEARVGCGRAVSIGDGRKVEAVIQKVRICTGAGEEAAVDGASISHPSWAGNVECSPAQRRRIRRNGDGDVRWGTTSRSGGRERASVAGWTKKGRRN</sequence>